<dbReference type="Gene3D" id="3.40.50.80">
    <property type="entry name" value="Nucleotide-binding domain of ferredoxin-NADP reductase (FNR) module"/>
    <property type="match status" value="1"/>
</dbReference>
<dbReference type="Pfam" id="PF04954">
    <property type="entry name" value="SIP"/>
    <property type="match status" value="1"/>
</dbReference>
<reference evidence="2 3" key="1">
    <citation type="submission" date="2020-08" db="EMBL/GenBank/DDBJ databases">
        <title>Sequencing the genomes of 1000 actinobacteria strains.</title>
        <authorList>
            <person name="Klenk H.-P."/>
        </authorList>
    </citation>
    <scope>NUCLEOTIDE SEQUENCE [LARGE SCALE GENOMIC DNA]</scope>
    <source>
        <strain evidence="2 3">DSM 44786</strain>
    </source>
</reference>
<dbReference type="EMBL" id="JACHJR010000001">
    <property type="protein sequence ID" value="MBB4951380.1"/>
    <property type="molecule type" value="Genomic_DNA"/>
</dbReference>
<keyword evidence="3" id="KW-1185">Reference proteome</keyword>
<dbReference type="GO" id="GO:0016491">
    <property type="term" value="F:oxidoreductase activity"/>
    <property type="evidence" value="ECO:0007669"/>
    <property type="project" value="InterPro"/>
</dbReference>
<name>A0A7W7SJ38_9ACTN</name>
<dbReference type="CDD" id="cd06193">
    <property type="entry name" value="siderophore_interacting"/>
    <property type="match status" value="1"/>
</dbReference>
<evidence type="ECO:0000313" key="3">
    <source>
        <dbReference type="Proteomes" id="UP000573327"/>
    </source>
</evidence>
<feature type="domain" description="FAD-binding FR-type" evidence="1">
    <location>
        <begin position="5"/>
        <end position="140"/>
    </location>
</feature>
<dbReference type="InterPro" id="IPR013113">
    <property type="entry name" value="SIP_FAD-bd"/>
</dbReference>
<organism evidence="2 3">
    <name type="scientific">Kitasatospora gansuensis</name>
    <dbReference type="NCBI Taxonomy" id="258050"/>
    <lineage>
        <taxon>Bacteria</taxon>
        <taxon>Bacillati</taxon>
        <taxon>Actinomycetota</taxon>
        <taxon>Actinomycetes</taxon>
        <taxon>Kitasatosporales</taxon>
        <taxon>Streptomycetaceae</taxon>
        <taxon>Kitasatospora</taxon>
    </lineage>
</organism>
<sequence>MTVPFAFFAAHVVRTERISPALLRVTFGGEQLTGFASGGRDQSFSLFLPHPGQDAPVVPVAEGEGWFHAWRALPEEVRAVMRSYTVRAARPELGEVDVDFVLHGDAGPASRWAGRAAAGDRVLLIGPTEADNPSVQFRPPAGNDWVLLTADETALSAAAAILEWLPAGTRALAFLEVPDGADRLELSTAADLELHWLPRDGARPGVVLDALRSAALPEGTPYAWVAGEAAAVRSVRRHLVGERGFDRRAVTFTGYWRLGATEEDLRAEAEAAA</sequence>
<dbReference type="PROSITE" id="PS51384">
    <property type="entry name" value="FAD_FR"/>
    <property type="match status" value="1"/>
</dbReference>
<dbReference type="RefSeq" id="WP_184923285.1">
    <property type="nucleotide sequence ID" value="NZ_JACHJR010000001.1"/>
</dbReference>
<dbReference type="PANTHER" id="PTHR30157">
    <property type="entry name" value="FERRIC REDUCTASE, NADPH-DEPENDENT"/>
    <property type="match status" value="1"/>
</dbReference>
<dbReference type="InterPro" id="IPR039374">
    <property type="entry name" value="SIP_fam"/>
</dbReference>
<dbReference type="Pfam" id="PF08021">
    <property type="entry name" value="FAD_binding_9"/>
    <property type="match status" value="1"/>
</dbReference>
<dbReference type="InterPro" id="IPR017927">
    <property type="entry name" value="FAD-bd_FR_type"/>
</dbReference>
<dbReference type="AlphaFoldDB" id="A0A7W7SJ38"/>
<comment type="caution">
    <text evidence="2">The sequence shown here is derived from an EMBL/GenBank/DDBJ whole genome shotgun (WGS) entry which is preliminary data.</text>
</comment>
<dbReference type="InterPro" id="IPR017938">
    <property type="entry name" value="Riboflavin_synthase-like_b-brl"/>
</dbReference>
<dbReference type="InterPro" id="IPR039261">
    <property type="entry name" value="FNR_nucleotide-bd"/>
</dbReference>
<dbReference type="Proteomes" id="UP000573327">
    <property type="component" value="Unassembled WGS sequence"/>
</dbReference>
<dbReference type="PANTHER" id="PTHR30157:SF0">
    <property type="entry name" value="NADPH-DEPENDENT FERRIC-CHELATE REDUCTASE"/>
    <property type="match status" value="1"/>
</dbReference>
<evidence type="ECO:0000259" key="1">
    <source>
        <dbReference type="PROSITE" id="PS51384"/>
    </source>
</evidence>
<evidence type="ECO:0000313" key="2">
    <source>
        <dbReference type="EMBL" id="MBB4951380.1"/>
    </source>
</evidence>
<proteinExistence type="predicted"/>
<accession>A0A7W7SJ38</accession>
<dbReference type="SUPFAM" id="SSF63380">
    <property type="entry name" value="Riboflavin synthase domain-like"/>
    <property type="match status" value="1"/>
</dbReference>
<gene>
    <name evidence="2" type="ORF">F4556_006915</name>
</gene>
<dbReference type="Gene3D" id="2.40.30.10">
    <property type="entry name" value="Translation factors"/>
    <property type="match status" value="1"/>
</dbReference>
<dbReference type="InterPro" id="IPR007037">
    <property type="entry name" value="SIP_rossman_dom"/>
</dbReference>
<protein>
    <submittedName>
        <fullName evidence="2">NADPH-dependent ferric siderophore reductase</fullName>
    </submittedName>
</protein>